<feature type="domain" description="Gfo/Idh/MocA-like oxidoreductase N-terminal" evidence="1">
    <location>
        <begin position="17"/>
        <end position="139"/>
    </location>
</feature>
<dbReference type="Pfam" id="PF01408">
    <property type="entry name" value="GFO_IDH_MocA"/>
    <property type="match status" value="1"/>
</dbReference>
<dbReference type="OrthoDB" id="64915at2759"/>
<dbReference type="Pfam" id="PF02894">
    <property type="entry name" value="GFO_IDH_MocA_C"/>
    <property type="match status" value="1"/>
</dbReference>
<dbReference type="Gene3D" id="3.30.360.10">
    <property type="entry name" value="Dihydrodipicolinate Reductase, domain 2"/>
    <property type="match status" value="2"/>
</dbReference>
<comment type="caution">
    <text evidence="3">The sequence shown here is derived from an EMBL/GenBank/DDBJ whole genome shotgun (WGS) entry which is preliminary data.</text>
</comment>
<feature type="domain" description="Gfo/Idh/MocA-like oxidoreductase C-terminal" evidence="2">
    <location>
        <begin position="156"/>
        <end position="413"/>
    </location>
</feature>
<proteinExistence type="predicted"/>
<evidence type="ECO:0008006" key="5">
    <source>
        <dbReference type="Google" id="ProtNLM"/>
    </source>
</evidence>
<dbReference type="InterPro" id="IPR051450">
    <property type="entry name" value="Gfo/Idh/MocA_Oxidoreductases"/>
</dbReference>
<dbReference type="PANTHER" id="PTHR43377">
    <property type="entry name" value="BILIVERDIN REDUCTASE A"/>
    <property type="match status" value="1"/>
</dbReference>
<evidence type="ECO:0000313" key="3">
    <source>
        <dbReference type="EMBL" id="CAH2352341.1"/>
    </source>
</evidence>
<dbReference type="InterPro" id="IPR036291">
    <property type="entry name" value="NAD(P)-bd_dom_sf"/>
</dbReference>
<accession>A0A9P0VXX6</accession>
<dbReference type="GO" id="GO:0000166">
    <property type="term" value="F:nucleotide binding"/>
    <property type="evidence" value="ECO:0007669"/>
    <property type="project" value="InterPro"/>
</dbReference>
<dbReference type="PANTHER" id="PTHR43377:SF1">
    <property type="entry name" value="BILIVERDIN REDUCTASE A"/>
    <property type="match status" value="1"/>
</dbReference>
<keyword evidence="4" id="KW-1185">Reference proteome</keyword>
<sequence length="432" mass="48117">MYKNTNTNNTSNTNCVSIIVIGAGLIGPRHAEHVVNRPNTSLFAIVDHSAKGPSVAQRFQVPLYKDLNELFEYCDKYNVKYPDAAIIATPNHTHVPLGLHLASKGIHLLVEKPLSPNAQDSKTLIEFCKEKNVKLLIGHHRRFNPYIITCKENLPKLGQVVAVQGTWTLCKPDSYFEEKPWRSSQTLGGGALLINLIHDLDNLQYLFGPVEKVYAELLMKQRAQRGSDVNAAVDEGAVLTLRFANGICGTFLCSDNVVSPFSFESGTGENPTIPFNDEVAGFYRIFGSHGTLSVPDFKLYHQHNQPVRSWLNPVEEHQVKMAFEVQKEIEVEEQDDVVMFGIATPDNSPNTKEDNLFSHHSHVSSEKPKPFDLQVDHFVNLILGKETEVKCSGEDALRALLCIEAVGKSIETGLPQVVPSIDDIEMNMELFT</sequence>
<evidence type="ECO:0000313" key="4">
    <source>
        <dbReference type="Proteomes" id="UP000837801"/>
    </source>
</evidence>
<evidence type="ECO:0000259" key="2">
    <source>
        <dbReference type="Pfam" id="PF02894"/>
    </source>
</evidence>
<dbReference type="Proteomes" id="UP000837801">
    <property type="component" value="Unassembled WGS sequence"/>
</dbReference>
<protein>
    <recommendedName>
        <fullName evidence="5">Oxidoreductase</fullName>
    </recommendedName>
</protein>
<dbReference type="AlphaFoldDB" id="A0A9P0VXX6"/>
<dbReference type="EMBL" id="CAKXYY010000006">
    <property type="protein sequence ID" value="CAH2352341.1"/>
    <property type="molecule type" value="Genomic_DNA"/>
</dbReference>
<reference evidence="3" key="1">
    <citation type="submission" date="2022-03" db="EMBL/GenBank/DDBJ databases">
        <authorList>
            <person name="Legras J.-L."/>
            <person name="Devillers H."/>
            <person name="Grondin C."/>
        </authorList>
    </citation>
    <scope>NUCLEOTIDE SEQUENCE</scope>
    <source>
        <strain evidence="3">CLIB 1423</strain>
    </source>
</reference>
<dbReference type="Gene3D" id="3.40.50.720">
    <property type="entry name" value="NAD(P)-binding Rossmann-like Domain"/>
    <property type="match status" value="2"/>
</dbReference>
<organism evidence="3 4">
    <name type="scientific">[Candida] railenensis</name>
    <dbReference type="NCBI Taxonomy" id="45579"/>
    <lineage>
        <taxon>Eukaryota</taxon>
        <taxon>Fungi</taxon>
        <taxon>Dikarya</taxon>
        <taxon>Ascomycota</taxon>
        <taxon>Saccharomycotina</taxon>
        <taxon>Pichiomycetes</taxon>
        <taxon>Debaryomycetaceae</taxon>
        <taxon>Kurtzmaniella</taxon>
    </lineage>
</organism>
<evidence type="ECO:0000259" key="1">
    <source>
        <dbReference type="Pfam" id="PF01408"/>
    </source>
</evidence>
<dbReference type="SUPFAM" id="SSF55347">
    <property type="entry name" value="Glyceraldehyde-3-phosphate dehydrogenase-like, C-terminal domain"/>
    <property type="match status" value="1"/>
</dbReference>
<dbReference type="SUPFAM" id="SSF51735">
    <property type="entry name" value="NAD(P)-binding Rossmann-fold domains"/>
    <property type="match status" value="1"/>
</dbReference>
<dbReference type="InterPro" id="IPR004104">
    <property type="entry name" value="Gfo/Idh/MocA-like_OxRdtase_C"/>
</dbReference>
<gene>
    <name evidence="3" type="ORF">CLIB1423_06S04192</name>
</gene>
<dbReference type="InterPro" id="IPR000683">
    <property type="entry name" value="Gfo/Idh/MocA-like_OxRdtase_N"/>
</dbReference>
<name>A0A9P0VXX6_9ASCO</name>